<evidence type="ECO:0000256" key="1">
    <source>
        <dbReference type="ARBA" id="ARBA00003475"/>
    </source>
</evidence>
<proteinExistence type="predicted"/>
<feature type="domain" description="Methylamine utilisation protein MauE" evidence="9">
    <location>
        <begin position="1"/>
        <end position="130"/>
    </location>
</feature>
<organism evidence="10 11">
    <name type="scientific">Rheinheimera baltica</name>
    <dbReference type="NCBI Taxonomy" id="67576"/>
    <lineage>
        <taxon>Bacteria</taxon>
        <taxon>Pseudomonadati</taxon>
        <taxon>Pseudomonadota</taxon>
        <taxon>Gammaproteobacteria</taxon>
        <taxon>Chromatiales</taxon>
        <taxon>Chromatiaceae</taxon>
        <taxon>Rheinheimera</taxon>
    </lineage>
</organism>
<reference evidence="10 11" key="1">
    <citation type="submission" date="2022-11" db="EMBL/GenBank/DDBJ databases">
        <title>Viruses from the air-sea interface of a natural surface slick.</title>
        <authorList>
            <person name="Rahlff J."/>
            <person name="Holmfeldt K."/>
        </authorList>
    </citation>
    <scope>NUCLEOTIDE SEQUENCE [LARGE SCALE GENOMIC DNA]</scope>
    <source>
        <strain evidence="10 11">SMS4</strain>
    </source>
</reference>
<feature type="transmembrane region" description="Helical" evidence="8">
    <location>
        <begin position="140"/>
        <end position="158"/>
    </location>
</feature>
<evidence type="ECO:0000256" key="6">
    <source>
        <dbReference type="ARBA" id="ARBA00022989"/>
    </source>
</evidence>
<sequence length="172" mass="19171">MELLLSLCRYSIAWLFLIAAVSKLINKNAFSHSLVESFGMPESLRTVSALTIATLESSIAWWLFSALGSAKIAMTLALSMMAMFSLVLVLTYLWRGPVTCNCFGEQRRTFSIADLARNAIMICAMSLYLVSPELQLQSSMFMPVLSIAFVFAVVLIHLHEATELLTKRSDYD</sequence>
<protein>
    <recommendedName>
        <fullName evidence="4">Methylamine utilization protein MauE</fullName>
    </recommendedName>
</protein>
<gene>
    <name evidence="10" type="ORF">ORJ04_19010</name>
</gene>
<comment type="pathway">
    <text evidence="3">One-carbon metabolism; methylamine degradation.</text>
</comment>
<evidence type="ECO:0000256" key="3">
    <source>
        <dbReference type="ARBA" id="ARBA00004856"/>
    </source>
</evidence>
<evidence type="ECO:0000313" key="11">
    <source>
        <dbReference type="Proteomes" id="UP001231109"/>
    </source>
</evidence>
<evidence type="ECO:0000313" key="10">
    <source>
        <dbReference type="EMBL" id="MDP5138043.1"/>
    </source>
</evidence>
<evidence type="ECO:0000256" key="2">
    <source>
        <dbReference type="ARBA" id="ARBA00004141"/>
    </source>
</evidence>
<name>A0ABT9I3U7_9GAMM</name>
<dbReference type="EMBL" id="JAPJDZ010000089">
    <property type="protein sequence ID" value="MDP5138043.1"/>
    <property type="molecule type" value="Genomic_DNA"/>
</dbReference>
<evidence type="ECO:0000259" key="9">
    <source>
        <dbReference type="Pfam" id="PF07291"/>
    </source>
</evidence>
<evidence type="ECO:0000256" key="8">
    <source>
        <dbReference type="SAM" id="Phobius"/>
    </source>
</evidence>
<evidence type="ECO:0000256" key="4">
    <source>
        <dbReference type="ARBA" id="ARBA00019078"/>
    </source>
</evidence>
<evidence type="ECO:0000256" key="5">
    <source>
        <dbReference type="ARBA" id="ARBA00022692"/>
    </source>
</evidence>
<evidence type="ECO:0000256" key="7">
    <source>
        <dbReference type="ARBA" id="ARBA00023136"/>
    </source>
</evidence>
<keyword evidence="11" id="KW-1185">Reference proteome</keyword>
<comment type="subcellular location">
    <subcellularLocation>
        <location evidence="2">Membrane</location>
        <topology evidence="2">Multi-pass membrane protein</topology>
    </subcellularLocation>
</comment>
<dbReference type="Pfam" id="PF07291">
    <property type="entry name" value="MauE"/>
    <property type="match status" value="1"/>
</dbReference>
<keyword evidence="6 8" id="KW-1133">Transmembrane helix</keyword>
<dbReference type="Proteomes" id="UP001231109">
    <property type="component" value="Unassembled WGS sequence"/>
</dbReference>
<accession>A0ABT9I3U7</accession>
<comment type="caution">
    <text evidence="10">The sequence shown here is derived from an EMBL/GenBank/DDBJ whole genome shotgun (WGS) entry which is preliminary data.</text>
</comment>
<feature type="transmembrane region" description="Helical" evidence="8">
    <location>
        <begin position="6"/>
        <end position="25"/>
    </location>
</feature>
<feature type="transmembrane region" description="Helical" evidence="8">
    <location>
        <begin position="115"/>
        <end position="134"/>
    </location>
</feature>
<keyword evidence="7 8" id="KW-0472">Membrane</keyword>
<dbReference type="RefSeq" id="WP_305977226.1">
    <property type="nucleotide sequence ID" value="NZ_JAPJDZ010000089.1"/>
</dbReference>
<dbReference type="InterPro" id="IPR009908">
    <property type="entry name" value="Methylamine_util_MauE"/>
</dbReference>
<comment type="function">
    <text evidence="1">May be specifically involved in the processing, transport, and/or maturation of the MADH beta-subunit.</text>
</comment>
<keyword evidence="5 8" id="KW-0812">Transmembrane</keyword>
<feature type="transmembrane region" description="Helical" evidence="8">
    <location>
        <begin position="70"/>
        <end position="94"/>
    </location>
</feature>